<evidence type="ECO:0000313" key="4">
    <source>
        <dbReference type="Proteomes" id="UP000253551"/>
    </source>
</evidence>
<evidence type="ECO:0000256" key="1">
    <source>
        <dbReference type="SAM" id="Coils"/>
    </source>
</evidence>
<protein>
    <submittedName>
        <fullName evidence="3">Uncharacterized protein</fullName>
    </submittedName>
</protein>
<name>A0A367IIK6_RHIST</name>
<proteinExistence type="predicted"/>
<comment type="caution">
    <text evidence="3">The sequence shown here is derived from an EMBL/GenBank/DDBJ whole genome shotgun (WGS) entry which is preliminary data.</text>
</comment>
<reference evidence="3 4" key="1">
    <citation type="journal article" date="2018" name="G3 (Bethesda)">
        <title>Phylogenetic and Phylogenomic Definition of Rhizopus Species.</title>
        <authorList>
            <person name="Gryganskyi A.P."/>
            <person name="Golan J."/>
            <person name="Dolatabadi S."/>
            <person name="Mondo S."/>
            <person name="Robb S."/>
            <person name="Idnurm A."/>
            <person name="Muszewska A."/>
            <person name="Steczkiewicz K."/>
            <person name="Masonjones S."/>
            <person name="Liao H.L."/>
            <person name="Gajdeczka M.T."/>
            <person name="Anike F."/>
            <person name="Vuek A."/>
            <person name="Anishchenko I.M."/>
            <person name="Voigt K."/>
            <person name="de Hoog G.S."/>
            <person name="Smith M.E."/>
            <person name="Heitman J."/>
            <person name="Vilgalys R."/>
            <person name="Stajich J.E."/>
        </authorList>
    </citation>
    <scope>NUCLEOTIDE SEQUENCE [LARGE SCALE GENOMIC DNA]</scope>
    <source>
        <strain evidence="3 4">LSU 92-RS-03</strain>
    </source>
</reference>
<keyword evidence="1" id="KW-0175">Coiled coil</keyword>
<dbReference type="AlphaFoldDB" id="A0A367IIK6"/>
<feature type="non-terminal residue" evidence="3">
    <location>
        <position position="300"/>
    </location>
</feature>
<dbReference type="EMBL" id="PJQM01008027">
    <property type="protein sequence ID" value="RCH77498.1"/>
    <property type="molecule type" value="Genomic_DNA"/>
</dbReference>
<evidence type="ECO:0000313" key="3">
    <source>
        <dbReference type="EMBL" id="RCH77498.1"/>
    </source>
</evidence>
<accession>A0A367IIK6</accession>
<organism evidence="3 4">
    <name type="scientific">Rhizopus stolonifer</name>
    <name type="common">Rhizopus nigricans</name>
    <dbReference type="NCBI Taxonomy" id="4846"/>
    <lineage>
        <taxon>Eukaryota</taxon>
        <taxon>Fungi</taxon>
        <taxon>Fungi incertae sedis</taxon>
        <taxon>Mucoromycota</taxon>
        <taxon>Mucoromycotina</taxon>
        <taxon>Mucoromycetes</taxon>
        <taxon>Mucorales</taxon>
        <taxon>Mucorineae</taxon>
        <taxon>Rhizopodaceae</taxon>
        <taxon>Rhizopus</taxon>
    </lineage>
</organism>
<feature type="region of interest" description="Disordered" evidence="2">
    <location>
        <begin position="255"/>
        <end position="300"/>
    </location>
</feature>
<feature type="non-terminal residue" evidence="3">
    <location>
        <position position="1"/>
    </location>
</feature>
<gene>
    <name evidence="3" type="ORF">CU098_002834</name>
</gene>
<sequence>LLSNKIEKLRGALFSLEFEQVLSEEHAEYRTQITQDPTHQEVIQESLQFFSKEYEKEEIQTINLARVEAFVELKMQAHHKVDCLNKSQEYTKQYVHEFVQGYMETRAQEKAEKEVCQNLAISLIQQSPQTTKESINSTVDMNRFDYLRDLRDQIELEQVKVGLVKLIGSDEEERKMIAKQKEQLIKDNELLAEEKELVCKERELLAKQKEEIIKERGLLAEEKELMTKERKELERLMAEVKAQEEKFRALVGVSRESEHTEKVYQQVSVGSKRKTPGDIAENDETEDPSPKRHQKSRAST</sequence>
<evidence type="ECO:0000256" key="2">
    <source>
        <dbReference type="SAM" id="MobiDB-lite"/>
    </source>
</evidence>
<dbReference type="Proteomes" id="UP000253551">
    <property type="component" value="Unassembled WGS sequence"/>
</dbReference>
<feature type="coiled-coil region" evidence="1">
    <location>
        <begin position="216"/>
        <end position="250"/>
    </location>
</feature>
<keyword evidence="4" id="KW-1185">Reference proteome</keyword>
<feature type="compositionally biased region" description="Basic residues" evidence="2">
    <location>
        <begin position="291"/>
        <end position="300"/>
    </location>
</feature>
<dbReference type="OrthoDB" id="19501at2759"/>